<dbReference type="Proteomes" id="UP000007129">
    <property type="component" value="Unassembled WGS sequence"/>
</dbReference>
<protein>
    <submittedName>
        <fullName evidence="1">Uncharacterized protein</fullName>
    </submittedName>
</protein>
<sequence length="159" mass="17731">MGIAANHVSDDEFLRQGTFSEVMKRCRVAVVSADLDMTPRQATTDATRDPMAENSKLRNFVDSAIGNFRSADHGKKLLGRSCLLDGKTPILEPNPRGLPAMTVYHLGLTGQFPVQTRHDQDYTSSYLWPQHEVFSRMMHLTILIGILPGPRLRAPRQSA</sequence>
<accession>K2RAC8</accession>
<dbReference type="HOGENOM" id="CLU_1661110_0_0_1"/>
<reference evidence="1 2" key="1">
    <citation type="journal article" date="2012" name="BMC Genomics">
        <title>Tools to kill: Genome of one of the most destructive plant pathogenic fungi Macrophomina phaseolina.</title>
        <authorList>
            <person name="Islam M.S."/>
            <person name="Haque M.S."/>
            <person name="Islam M.M."/>
            <person name="Emdad E.M."/>
            <person name="Halim A."/>
            <person name="Hossen Q.M.M."/>
            <person name="Hossain M.Z."/>
            <person name="Ahmed B."/>
            <person name="Rahim S."/>
            <person name="Rahman M.S."/>
            <person name="Alam M.M."/>
            <person name="Hou S."/>
            <person name="Wan X."/>
            <person name="Saito J.A."/>
            <person name="Alam M."/>
        </authorList>
    </citation>
    <scope>NUCLEOTIDE SEQUENCE [LARGE SCALE GENOMIC DNA]</scope>
    <source>
        <strain evidence="1 2">MS6</strain>
    </source>
</reference>
<dbReference type="AlphaFoldDB" id="K2RAC8"/>
<evidence type="ECO:0000313" key="1">
    <source>
        <dbReference type="EMBL" id="EKG09837.1"/>
    </source>
</evidence>
<organism evidence="1 2">
    <name type="scientific">Macrophomina phaseolina (strain MS6)</name>
    <name type="common">Charcoal rot fungus</name>
    <dbReference type="NCBI Taxonomy" id="1126212"/>
    <lineage>
        <taxon>Eukaryota</taxon>
        <taxon>Fungi</taxon>
        <taxon>Dikarya</taxon>
        <taxon>Ascomycota</taxon>
        <taxon>Pezizomycotina</taxon>
        <taxon>Dothideomycetes</taxon>
        <taxon>Dothideomycetes incertae sedis</taxon>
        <taxon>Botryosphaeriales</taxon>
        <taxon>Botryosphaeriaceae</taxon>
        <taxon>Macrophomina</taxon>
    </lineage>
</organism>
<dbReference type="VEuPathDB" id="FungiDB:MPH_13044"/>
<gene>
    <name evidence="1" type="ORF">MPH_13044</name>
</gene>
<comment type="caution">
    <text evidence="1">The sequence shown here is derived from an EMBL/GenBank/DDBJ whole genome shotgun (WGS) entry which is preliminary data.</text>
</comment>
<name>K2RAC8_MACPH</name>
<dbReference type="InParanoid" id="K2RAC8"/>
<evidence type="ECO:0000313" key="2">
    <source>
        <dbReference type="Proteomes" id="UP000007129"/>
    </source>
</evidence>
<proteinExistence type="predicted"/>
<dbReference type="EMBL" id="AHHD01000564">
    <property type="protein sequence ID" value="EKG09837.1"/>
    <property type="molecule type" value="Genomic_DNA"/>
</dbReference>